<gene>
    <name evidence="1" type="ORF">JY651_17935</name>
</gene>
<accession>A0ABX7P855</accession>
<evidence type="ECO:0000313" key="1">
    <source>
        <dbReference type="EMBL" id="QSQ26693.1"/>
    </source>
</evidence>
<sequence>MNAPLPPSPRGPECPPTAVLEALSAGEPTPETTREHVKSCAACGAQLEALTAGREAFLKARPTDRFLRQLERREATAARAPSPWRRFLPVLVAVVPALVLVLVVGPKLLQDNSGVTWKGDAFRVVAARPGAEPVPLAPDSAVKAGDRLRFAYEAPEAGNLLVLELDGRGGATVFHPFNGTTSAPIGAMQRDFLPGSVELDDAPGTEWLFAVFSPRPLQAAPLLAKLREQAGRAEPTLTCDGCRVSALRLRKTP</sequence>
<dbReference type="RefSeq" id="WP_206728238.1">
    <property type="nucleotide sequence ID" value="NZ_CP071090.1"/>
</dbReference>
<organism evidence="1 2">
    <name type="scientific">Pyxidicoccus parkwayensis</name>
    <dbReference type="NCBI Taxonomy" id="2813578"/>
    <lineage>
        <taxon>Bacteria</taxon>
        <taxon>Pseudomonadati</taxon>
        <taxon>Myxococcota</taxon>
        <taxon>Myxococcia</taxon>
        <taxon>Myxococcales</taxon>
        <taxon>Cystobacterineae</taxon>
        <taxon>Myxococcaceae</taxon>
        <taxon>Pyxidicoccus</taxon>
    </lineage>
</organism>
<evidence type="ECO:0008006" key="3">
    <source>
        <dbReference type="Google" id="ProtNLM"/>
    </source>
</evidence>
<protein>
    <recommendedName>
        <fullName evidence="3">DUF4384 domain-containing protein</fullName>
    </recommendedName>
</protein>
<evidence type="ECO:0000313" key="2">
    <source>
        <dbReference type="Proteomes" id="UP000662747"/>
    </source>
</evidence>
<reference evidence="1 2" key="1">
    <citation type="submission" date="2021-02" db="EMBL/GenBank/DDBJ databases">
        <title>De Novo genome assembly of isolated myxobacteria.</title>
        <authorList>
            <person name="Stevens D.C."/>
        </authorList>
    </citation>
    <scope>NUCLEOTIDE SEQUENCE [LARGE SCALE GENOMIC DNA]</scope>
    <source>
        <strain evidence="2">SCPEA02</strain>
    </source>
</reference>
<proteinExistence type="predicted"/>
<keyword evidence="2" id="KW-1185">Reference proteome</keyword>
<dbReference type="Proteomes" id="UP000662747">
    <property type="component" value="Chromosome"/>
</dbReference>
<dbReference type="EMBL" id="CP071090">
    <property type="protein sequence ID" value="QSQ26693.1"/>
    <property type="molecule type" value="Genomic_DNA"/>
</dbReference>
<name>A0ABX7P855_9BACT</name>